<dbReference type="RefSeq" id="WP_285661408.1">
    <property type="nucleotide sequence ID" value="NZ_BSTX01000001.1"/>
</dbReference>
<evidence type="ECO:0000259" key="1">
    <source>
        <dbReference type="Pfam" id="PF01494"/>
    </source>
</evidence>
<dbReference type="Proteomes" id="UP001165079">
    <property type="component" value="Unassembled WGS sequence"/>
</dbReference>
<sequence length="383" mass="42668">MSAKNVLISGGSIGGTALAYWLTEYGFNVTIVEVTPEFRRGGQAIDVRGPALEIARRMGIGDRLEAERLRMRGMSMVDAEGNEIYRNEEHTFTGGDLSKGDAEVLREDLARMAADAVGDRVEWIYGDTITAVQQDELGVTVDFREHDRRNFDLVIGADGLHSNTRRLVWGEVPFTMLGTYLGVWTVPNFLDLDNWQIFHMVPGASWGGGIISVRDNTEARFYAGFESAEPIDYDYRDQDAQKRLLASRLEGVGWIVPKALELMWEAPDFHFDPMAQVHLDTWSKGRVALIGDAAHCGSPMSGQGSSLALIDAYVLAGELRAASGDHEVAFAAYEKELREYVEANQRLAIQNKARSEAQMRGEEPDLIGEDFYEVVTSWTVKEY</sequence>
<dbReference type="EMBL" id="BSTX01000001">
    <property type="protein sequence ID" value="GLZ76224.1"/>
    <property type="molecule type" value="Genomic_DNA"/>
</dbReference>
<evidence type="ECO:0000313" key="3">
    <source>
        <dbReference type="Proteomes" id="UP001165079"/>
    </source>
</evidence>
<name>A0A9W6SIP3_9ACTN</name>
<dbReference type="PANTHER" id="PTHR46865">
    <property type="entry name" value="OXIDOREDUCTASE-RELATED"/>
    <property type="match status" value="1"/>
</dbReference>
<protein>
    <recommendedName>
        <fullName evidence="1">FAD-binding domain-containing protein</fullName>
    </recommendedName>
</protein>
<dbReference type="SUPFAM" id="SSF51905">
    <property type="entry name" value="FAD/NAD(P)-binding domain"/>
    <property type="match status" value="1"/>
</dbReference>
<organism evidence="2 3">
    <name type="scientific">Actinorhabdospora filicis</name>
    <dbReference type="NCBI Taxonomy" id="1785913"/>
    <lineage>
        <taxon>Bacteria</taxon>
        <taxon>Bacillati</taxon>
        <taxon>Actinomycetota</taxon>
        <taxon>Actinomycetes</taxon>
        <taxon>Micromonosporales</taxon>
        <taxon>Micromonosporaceae</taxon>
        <taxon>Actinorhabdospora</taxon>
    </lineage>
</organism>
<proteinExistence type="predicted"/>
<reference evidence="2" key="1">
    <citation type="submission" date="2023-03" db="EMBL/GenBank/DDBJ databases">
        <title>Actinorhabdospora filicis NBRC 111898.</title>
        <authorList>
            <person name="Ichikawa N."/>
            <person name="Sato H."/>
            <person name="Tonouchi N."/>
        </authorList>
    </citation>
    <scope>NUCLEOTIDE SEQUENCE</scope>
    <source>
        <strain evidence="2">NBRC 111898</strain>
    </source>
</reference>
<dbReference type="GO" id="GO:0071949">
    <property type="term" value="F:FAD binding"/>
    <property type="evidence" value="ECO:0007669"/>
    <property type="project" value="InterPro"/>
</dbReference>
<dbReference type="InterPro" id="IPR051704">
    <property type="entry name" value="FAD_aromatic-hydroxylase"/>
</dbReference>
<evidence type="ECO:0000313" key="2">
    <source>
        <dbReference type="EMBL" id="GLZ76224.1"/>
    </source>
</evidence>
<dbReference type="Gene3D" id="3.30.9.10">
    <property type="entry name" value="D-Amino Acid Oxidase, subunit A, domain 2"/>
    <property type="match status" value="1"/>
</dbReference>
<dbReference type="Gene3D" id="3.50.50.60">
    <property type="entry name" value="FAD/NAD(P)-binding domain"/>
    <property type="match status" value="1"/>
</dbReference>
<comment type="caution">
    <text evidence="2">The sequence shown here is derived from an EMBL/GenBank/DDBJ whole genome shotgun (WGS) entry which is preliminary data.</text>
</comment>
<gene>
    <name evidence="2" type="ORF">Afil01_10310</name>
</gene>
<dbReference type="PANTHER" id="PTHR46865:SF2">
    <property type="entry name" value="MONOOXYGENASE"/>
    <property type="match status" value="1"/>
</dbReference>
<accession>A0A9W6SIP3</accession>
<dbReference type="InterPro" id="IPR002938">
    <property type="entry name" value="FAD-bd"/>
</dbReference>
<dbReference type="InterPro" id="IPR036188">
    <property type="entry name" value="FAD/NAD-bd_sf"/>
</dbReference>
<feature type="domain" description="FAD-binding" evidence="1">
    <location>
        <begin position="5"/>
        <end position="341"/>
    </location>
</feature>
<dbReference type="AlphaFoldDB" id="A0A9W6SIP3"/>
<keyword evidence="3" id="KW-1185">Reference proteome</keyword>
<dbReference type="PRINTS" id="PR00420">
    <property type="entry name" value="RNGMNOXGNASE"/>
</dbReference>
<dbReference type="Pfam" id="PF01494">
    <property type="entry name" value="FAD_binding_3"/>
    <property type="match status" value="1"/>
</dbReference>